<dbReference type="EMBL" id="LT629690">
    <property type="protein sequence ID" value="SDF18659.1"/>
    <property type="molecule type" value="Genomic_DNA"/>
</dbReference>
<reference evidence="2 3" key="1">
    <citation type="submission" date="2016-10" db="EMBL/GenBank/DDBJ databases">
        <authorList>
            <person name="de Groot N.N."/>
        </authorList>
    </citation>
    <scope>NUCLEOTIDE SEQUENCE [LARGE SCALE GENOMIC DNA]</scope>
    <source>
        <strain evidence="2 3">GAS232</strain>
    </source>
</reference>
<organism evidence="2 3">
    <name type="scientific">Terriglobus roseus</name>
    <dbReference type="NCBI Taxonomy" id="392734"/>
    <lineage>
        <taxon>Bacteria</taxon>
        <taxon>Pseudomonadati</taxon>
        <taxon>Acidobacteriota</taxon>
        <taxon>Terriglobia</taxon>
        <taxon>Terriglobales</taxon>
        <taxon>Acidobacteriaceae</taxon>
        <taxon>Terriglobus</taxon>
    </lineage>
</organism>
<sequence length="53" mass="5690">MVAELSAMQCSKGSGNGRSSDPGGRKPRTAIRTQANYTEYALSDVVYVNGFFT</sequence>
<accession>A0A1G7J2B4</accession>
<dbReference type="AlphaFoldDB" id="A0A1G7J2B4"/>
<evidence type="ECO:0000313" key="3">
    <source>
        <dbReference type="Proteomes" id="UP000182427"/>
    </source>
</evidence>
<gene>
    <name evidence="2" type="ORF">SAMN05444167_1653</name>
</gene>
<proteinExistence type="predicted"/>
<name>A0A1G7J2B4_9BACT</name>
<feature type="compositionally biased region" description="Polar residues" evidence="1">
    <location>
        <begin position="8"/>
        <end position="19"/>
    </location>
</feature>
<protein>
    <submittedName>
        <fullName evidence="2">Uncharacterized protein</fullName>
    </submittedName>
</protein>
<feature type="region of interest" description="Disordered" evidence="1">
    <location>
        <begin position="1"/>
        <end position="29"/>
    </location>
</feature>
<keyword evidence="3" id="KW-1185">Reference proteome</keyword>
<evidence type="ECO:0000256" key="1">
    <source>
        <dbReference type="SAM" id="MobiDB-lite"/>
    </source>
</evidence>
<evidence type="ECO:0000313" key="2">
    <source>
        <dbReference type="EMBL" id="SDF18659.1"/>
    </source>
</evidence>
<dbReference type="Proteomes" id="UP000182427">
    <property type="component" value="Chromosome I"/>
</dbReference>